<reference evidence="3" key="1">
    <citation type="submission" date="2021-12" db="EMBL/GenBank/DDBJ databases">
        <authorList>
            <person name="King R."/>
        </authorList>
    </citation>
    <scope>NUCLEOTIDE SEQUENCE</scope>
</reference>
<sequence length="268" mass="30698">MAPLSHELAGLILPHEHYGSHLDCYGKTVDKDLEEKNFEYAGTTLPSIWNSLKVDGYDVNSEYIAPKEDDSNNAQILIDDWYYEHVRESQYLLQILKCSNEDCCGQTRSSLRSLLPNGFLPPPIKLQQTQNGLRVSQVNSDDGTYLNLFARLAVKLQPEAADFQQIPYDWFCPSVHDKLASRTCKECGIYHTSNKTLLQHLKNLHPKRKKKDEVVRRIQPTRIAARRARELLCILGDEKAGTENAEWIDDDEVDGSFENEEEDVAYRL</sequence>
<name>A0ABN8AU56_CHISP</name>
<dbReference type="PANTHER" id="PTHR46954">
    <property type="entry name" value="C2H2-TYPE DOMAIN-CONTAINING PROTEIN"/>
    <property type="match status" value="1"/>
</dbReference>
<keyword evidence="1" id="KW-0862">Zinc</keyword>
<organism evidence="3 4">
    <name type="scientific">Chilo suppressalis</name>
    <name type="common">Asiatic rice borer moth</name>
    <dbReference type="NCBI Taxonomy" id="168631"/>
    <lineage>
        <taxon>Eukaryota</taxon>
        <taxon>Metazoa</taxon>
        <taxon>Ecdysozoa</taxon>
        <taxon>Arthropoda</taxon>
        <taxon>Hexapoda</taxon>
        <taxon>Insecta</taxon>
        <taxon>Pterygota</taxon>
        <taxon>Neoptera</taxon>
        <taxon>Endopterygota</taxon>
        <taxon>Lepidoptera</taxon>
        <taxon>Glossata</taxon>
        <taxon>Ditrysia</taxon>
        <taxon>Pyraloidea</taxon>
        <taxon>Crambidae</taxon>
        <taxon>Crambinae</taxon>
        <taxon>Chilo</taxon>
    </lineage>
</organism>
<dbReference type="PROSITE" id="PS50157">
    <property type="entry name" value="ZINC_FINGER_C2H2_2"/>
    <property type="match status" value="1"/>
</dbReference>
<protein>
    <recommendedName>
        <fullName evidence="2">C2H2-type domain-containing protein</fullName>
    </recommendedName>
</protein>
<keyword evidence="1" id="KW-0863">Zinc-finger</keyword>
<dbReference type="InterPro" id="IPR013087">
    <property type="entry name" value="Znf_C2H2_type"/>
</dbReference>
<dbReference type="Proteomes" id="UP001153292">
    <property type="component" value="Chromosome 1"/>
</dbReference>
<dbReference type="PANTHER" id="PTHR46954:SF1">
    <property type="entry name" value="C2H2-TYPE DOMAIN-CONTAINING PROTEIN"/>
    <property type="match status" value="1"/>
</dbReference>
<feature type="domain" description="C2H2-type" evidence="2">
    <location>
        <begin position="182"/>
        <end position="210"/>
    </location>
</feature>
<keyword evidence="4" id="KW-1185">Reference proteome</keyword>
<gene>
    <name evidence="3" type="ORF">CHILSU_LOCUS219</name>
</gene>
<accession>A0ABN8AU56</accession>
<evidence type="ECO:0000313" key="4">
    <source>
        <dbReference type="Proteomes" id="UP001153292"/>
    </source>
</evidence>
<evidence type="ECO:0000313" key="3">
    <source>
        <dbReference type="EMBL" id="CAH0397156.1"/>
    </source>
</evidence>
<proteinExistence type="predicted"/>
<evidence type="ECO:0000256" key="1">
    <source>
        <dbReference type="PROSITE-ProRule" id="PRU00042"/>
    </source>
</evidence>
<evidence type="ECO:0000259" key="2">
    <source>
        <dbReference type="PROSITE" id="PS50157"/>
    </source>
</evidence>
<keyword evidence="1" id="KW-0479">Metal-binding</keyword>
<dbReference type="EMBL" id="OU963894">
    <property type="protein sequence ID" value="CAH0397156.1"/>
    <property type="molecule type" value="Genomic_DNA"/>
</dbReference>